<dbReference type="Gene3D" id="3.90.1410.10">
    <property type="entry name" value="set domain protein methyltransferase, domain 1"/>
    <property type="match status" value="1"/>
</dbReference>
<keyword evidence="3" id="KW-0949">S-adenosyl-L-methionine</keyword>
<dbReference type="InterPro" id="IPR036464">
    <property type="entry name" value="Rubisco_LSMT_subst-bd_sf"/>
</dbReference>
<dbReference type="AlphaFoldDB" id="A0AAW2YHP4"/>
<evidence type="ECO:0000256" key="3">
    <source>
        <dbReference type="ARBA" id="ARBA00022691"/>
    </source>
</evidence>
<accession>A0AAW2YHP4</accession>
<keyword evidence="1" id="KW-0489">Methyltransferase</keyword>
<feature type="compositionally biased region" description="Basic and acidic residues" evidence="4">
    <location>
        <begin position="431"/>
        <end position="446"/>
    </location>
</feature>
<reference evidence="5" key="1">
    <citation type="submission" date="2020-06" db="EMBL/GenBank/DDBJ databases">
        <authorList>
            <person name="Li T."/>
            <person name="Hu X."/>
            <person name="Zhang T."/>
            <person name="Song X."/>
            <person name="Zhang H."/>
            <person name="Dai N."/>
            <person name="Sheng W."/>
            <person name="Hou X."/>
            <person name="Wei L."/>
        </authorList>
    </citation>
    <scope>NUCLEOTIDE SEQUENCE</scope>
    <source>
        <strain evidence="5">KEN1</strain>
        <tissue evidence="5">Leaf</tissue>
    </source>
</reference>
<dbReference type="EMBL" id="JACGWN010000001">
    <property type="protein sequence ID" value="KAL0464722.1"/>
    <property type="molecule type" value="Genomic_DNA"/>
</dbReference>
<dbReference type="GO" id="GO:0016279">
    <property type="term" value="F:protein-lysine N-methyltransferase activity"/>
    <property type="evidence" value="ECO:0007669"/>
    <property type="project" value="TreeGrafter"/>
</dbReference>
<keyword evidence="2" id="KW-0808">Transferase</keyword>
<sequence length="495" mass="55198">MATGSEEAKLELFLQWLKVNGAELRGCKLKYCNSNKGFGIFTTNDVPDDSGILLVVPLDLAITPMRVLQDPLIGPDCRSLFEEGEVDDRLLIMLFLTVEYLRKSSSWKPANSIFWTRALNIPFPSSYVFPRAEQEHDSTTSIVPGESTNHVSTEQIVNRENGRTLQINNSVRQASGVESTLQERENIWVEGLVPGIDFCNHDLKAAATWEVDGTGSTTGIPFSMYLLSAGSVLLQGEKEISISYGNKGNEELLYLYGFVIKDNPDDYLMIHYPMEAISDVPFSETKMQLLEAQKGELRCLLPRSLLKSGFFPESTLPGGTSNKDSGSQGFNYSWSGQRKAPSYINKLVFPEEFLTALRTITMKENELYQVSSLLEELVGSGGERQPSETEVRTAVWEACGDSGAFQLLVDLLNMKMMELEEGSGTEESDAELLKKADDRGTPENERSFTNGSHHCLSMSRNKWASIVYRQGQKELTRRFIKEAEQALQLALSEGN</sequence>
<dbReference type="SUPFAM" id="SSF82199">
    <property type="entry name" value="SET domain"/>
    <property type="match status" value="1"/>
</dbReference>
<comment type="caution">
    <text evidence="5">The sequence shown here is derived from an EMBL/GenBank/DDBJ whole genome shotgun (WGS) entry which is preliminary data.</text>
</comment>
<dbReference type="InterPro" id="IPR046341">
    <property type="entry name" value="SET_dom_sf"/>
</dbReference>
<dbReference type="Gene3D" id="3.90.1420.10">
    <property type="entry name" value="Rubisco LSMT, substrate-binding domain"/>
    <property type="match status" value="1"/>
</dbReference>
<evidence type="ECO:0000256" key="1">
    <source>
        <dbReference type="ARBA" id="ARBA00022603"/>
    </source>
</evidence>
<protein>
    <recommendedName>
        <fullName evidence="6">SET domain-containing protein</fullName>
    </recommendedName>
</protein>
<feature type="region of interest" description="Disordered" evidence="4">
    <location>
        <begin position="421"/>
        <end position="452"/>
    </location>
</feature>
<reference evidence="5" key="2">
    <citation type="journal article" date="2024" name="Plant">
        <title>Genomic evolution and insights into agronomic trait innovations of Sesamum species.</title>
        <authorList>
            <person name="Miao H."/>
            <person name="Wang L."/>
            <person name="Qu L."/>
            <person name="Liu H."/>
            <person name="Sun Y."/>
            <person name="Le M."/>
            <person name="Wang Q."/>
            <person name="Wei S."/>
            <person name="Zheng Y."/>
            <person name="Lin W."/>
            <person name="Duan Y."/>
            <person name="Cao H."/>
            <person name="Xiong S."/>
            <person name="Wang X."/>
            <person name="Wei L."/>
            <person name="Li C."/>
            <person name="Ma Q."/>
            <person name="Ju M."/>
            <person name="Zhao R."/>
            <person name="Li G."/>
            <person name="Mu C."/>
            <person name="Tian Q."/>
            <person name="Mei H."/>
            <person name="Zhang T."/>
            <person name="Gao T."/>
            <person name="Zhang H."/>
        </authorList>
    </citation>
    <scope>NUCLEOTIDE SEQUENCE</scope>
    <source>
        <strain evidence="5">KEN1</strain>
    </source>
</reference>
<gene>
    <name evidence="5" type="ORF">Slati_0359800</name>
</gene>
<organism evidence="5">
    <name type="scientific">Sesamum latifolium</name>
    <dbReference type="NCBI Taxonomy" id="2727402"/>
    <lineage>
        <taxon>Eukaryota</taxon>
        <taxon>Viridiplantae</taxon>
        <taxon>Streptophyta</taxon>
        <taxon>Embryophyta</taxon>
        <taxon>Tracheophyta</taxon>
        <taxon>Spermatophyta</taxon>
        <taxon>Magnoliopsida</taxon>
        <taxon>eudicotyledons</taxon>
        <taxon>Gunneridae</taxon>
        <taxon>Pentapetalae</taxon>
        <taxon>asterids</taxon>
        <taxon>lamiids</taxon>
        <taxon>Lamiales</taxon>
        <taxon>Pedaliaceae</taxon>
        <taxon>Sesamum</taxon>
    </lineage>
</organism>
<dbReference type="PANTHER" id="PTHR13271">
    <property type="entry name" value="UNCHARACTERIZED PUTATIVE METHYLTRANSFERASE"/>
    <property type="match status" value="1"/>
</dbReference>
<evidence type="ECO:0000313" key="5">
    <source>
        <dbReference type="EMBL" id="KAL0464722.1"/>
    </source>
</evidence>
<feature type="compositionally biased region" description="Acidic residues" evidence="4">
    <location>
        <begin position="421"/>
        <end position="430"/>
    </location>
</feature>
<dbReference type="GO" id="GO:0032259">
    <property type="term" value="P:methylation"/>
    <property type="evidence" value="ECO:0007669"/>
    <property type="project" value="UniProtKB-KW"/>
</dbReference>
<dbReference type="PANTHER" id="PTHR13271:SF55">
    <property type="entry name" value="SET DOMAIN-CONTAINING PROTEIN"/>
    <property type="match status" value="1"/>
</dbReference>
<proteinExistence type="predicted"/>
<dbReference type="CDD" id="cd10527">
    <property type="entry name" value="SET_LSMT"/>
    <property type="match status" value="1"/>
</dbReference>
<dbReference type="InterPro" id="IPR050600">
    <property type="entry name" value="SETD3_SETD6_MTase"/>
</dbReference>
<evidence type="ECO:0000256" key="4">
    <source>
        <dbReference type="SAM" id="MobiDB-lite"/>
    </source>
</evidence>
<evidence type="ECO:0000256" key="2">
    <source>
        <dbReference type="ARBA" id="ARBA00022679"/>
    </source>
</evidence>
<evidence type="ECO:0008006" key="6">
    <source>
        <dbReference type="Google" id="ProtNLM"/>
    </source>
</evidence>
<name>A0AAW2YHP4_9LAMI</name>